<dbReference type="Proteomes" id="UP000006182">
    <property type="component" value="Segment"/>
</dbReference>
<proteinExistence type="predicted"/>
<protein>
    <submittedName>
        <fullName evidence="2">Uncharacterized protein</fullName>
    </submittedName>
</protein>
<keyword evidence="3" id="KW-1185">Reference proteome</keyword>
<organism evidence="2 3">
    <name type="scientific">Pseudomonas phage PaMx25</name>
    <dbReference type="NCBI Taxonomy" id="1175654"/>
    <lineage>
        <taxon>Viruses</taxon>
        <taxon>Duplodnaviria</taxon>
        <taxon>Heunggongvirae</taxon>
        <taxon>Uroviricota</taxon>
        <taxon>Caudoviricetes</taxon>
        <taxon>Queuovirinae</taxon>
        <taxon>Nipunavirus</taxon>
        <taxon>Nipunavirus PaMx25</taxon>
    </lineage>
</organism>
<evidence type="ECO:0000256" key="1">
    <source>
        <dbReference type="SAM" id="Coils"/>
    </source>
</evidence>
<dbReference type="EMBL" id="JQ067084">
    <property type="protein sequence ID" value="ALH23766.1"/>
    <property type="molecule type" value="Genomic_DNA"/>
</dbReference>
<keyword evidence="1" id="KW-0175">Coiled coil</keyword>
<evidence type="ECO:0000313" key="3">
    <source>
        <dbReference type="Proteomes" id="UP000006182"/>
    </source>
</evidence>
<sequence>MNQQVGSLSVRVGVQCAGVLSFLEYLQDAVTSGDITPVTATKLEELLKGVTVVTASPDANVERNRQMLLDRSVVGLKKYGVTTEREDLNLGQWVQHAIEEVLDLANYLQALKANIEAEENRIRKAFLEGFQMRGEADSASPNGCVWRSPEEAWVNSDAEEEFRVVMRKQAGS</sequence>
<gene>
    <name evidence="2" type="ORF">PaMx25_64</name>
</gene>
<reference evidence="2 3" key="1">
    <citation type="journal article" date="2012" name="Appl. Environ. Microbiol.">
        <title>High Diversity and Novel Species of Pseudomonas aeruginosa Bacteriophages.</title>
        <authorList>
            <person name="Sepulveda-Robles O."/>
            <person name="Kameyama L."/>
            <person name="Guarneros G."/>
        </authorList>
    </citation>
    <scope>NUCLEOTIDE SEQUENCE [LARGE SCALE GENOMIC DNA]</scope>
</reference>
<accession>A0A0S0N0C0</accession>
<evidence type="ECO:0000313" key="2">
    <source>
        <dbReference type="EMBL" id="ALH23766.1"/>
    </source>
</evidence>
<dbReference type="OrthoDB" id="22429at10239"/>
<feature type="coiled-coil region" evidence="1">
    <location>
        <begin position="101"/>
        <end position="128"/>
    </location>
</feature>
<name>A0A0S0N0C0_9CAUD</name>